<evidence type="ECO:0000313" key="1">
    <source>
        <dbReference type="EMBL" id="ONK80147.1"/>
    </source>
</evidence>
<dbReference type="Proteomes" id="UP000243459">
    <property type="component" value="Chromosome 1"/>
</dbReference>
<reference evidence="2" key="1">
    <citation type="journal article" date="2017" name="Nat. Commun.">
        <title>The asparagus genome sheds light on the origin and evolution of a young Y chromosome.</title>
        <authorList>
            <person name="Harkess A."/>
            <person name="Zhou J."/>
            <person name="Xu C."/>
            <person name="Bowers J.E."/>
            <person name="Van der Hulst R."/>
            <person name="Ayyampalayam S."/>
            <person name="Mercati F."/>
            <person name="Riccardi P."/>
            <person name="McKain M.R."/>
            <person name="Kakrana A."/>
            <person name="Tang H."/>
            <person name="Ray J."/>
            <person name="Groenendijk J."/>
            <person name="Arikit S."/>
            <person name="Mathioni S.M."/>
            <person name="Nakano M."/>
            <person name="Shan H."/>
            <person name="Telgmann-Rauber A."/>
            <person name="Kanno A."/>
            <person name="Yue Z."/>
            <person name="Chen H."/>
            <person name="Li W."/>
            <person name="Chen Y."/>
            <person name="Xu X."/>
            <person name="Zhang Y."/>
            <person name="Luo S."/>
            <person name="Chen H."/>
            <person name="Gao J."/>
            <person name="Mao Z."/>
            <person name="Pires J.C."/>
            <person name="Luo M."/>
            <person name="Kudrna D."/>
            <person name="Wing R.A."/>
            <person name="Meyers B.C."/>
            <person name="Yi K."/>
            <person name="Kong H."/>
            <person name="Lavrijsen P."/>
            <person name="Sunseri F."/>
            <person name="Falavigna A."/>
            <person name="Ye Y."/>
            <person name="Leebens-Mack J.H."/>
            <person name="Chen G."/>
        </authorList>
    </citation>
    <scope>NUCLEOTIDE SEQUENCE [LARGE SCALE GENOMIC DNA]</scope>
    <source>
        <strain evidence="2">cv. DH0086</strain>
    </source>
</reference>
<protein>
    <submittedName>
        <fullName evidence="1">Uncharacterized protein</fullName>
    </submittedName>
</protein>
<sequence>MVPAAPLARTWGGPLARLKKCLRHDLAPKEAERAHDNVAEITARLARSSSVQFRPRVGDGDASVLTQEASIAMPPDIVIIDDRFPAREEWVKINMAVAEEAEDPIEGEVALDTSVKSAHWQGKKSSLLKECFLLLKVLDARTPTALMISIWGDGVN</sequence>
<accession>A0A5P1FRT4</accession>
<gene>
    <name evidence="1" type="ORF">A4U43_C01F14400</name>
</gene>
<dbReference type="Gramene" id="ONK80147">
    <property type="protein sequence ID" value="ONK80147"/>
    <property type="gene ID" value="A4U43_C01F14400"/>
</dbReference>
<name>A0A5P1FRT4_ASPOF</name>
<dbReference type="AlphaFoldDB" id="A0A5P1FRT4"/>
<organism evidence="1 2">
    <name type="scientific">Asparagus officinalis</name>
    <name type="common">Garden asparagus</name>
    <dbReference type="NCBI Taxonomy" id="4686"/>
    <lineage>
        <taxon>Eukaryota</taxon>
        <taxon>Viridiplantae</taxon>
        <taxon>Streptophyta</taxon>
        <taxon>Embryophyta</taxon>
        <taxon>Tracheophyta</taxon>
        <taxon>Spermatophyta</taxon>
        <taxon>Magnoliopsida</taxon>
        <taxon>Liliopsida</taxon>
        <taxon>Asparagales</taxon>
        <taxon>Asparagaceae</taxon>
        <taxon>Asparagoideae</taxon>
        <taxon>Asparagus</taxon>
    </lineage>
</organism>
<evidence type="ECO:0000313" key="2">
    <source>
        <dbReference type="Proteomes" id="UP000243459"/>
    </source>
</evidence>
<dbReference type="EMBL" id="CM007381">
    <property type="protein sequence ID" value="ONK80147.1"/>
    <property type="molecule type" value="Genomic_DNA"/>
</dbReference>
<keyword evidence="2" id="KW-1185">Reference proteome</keyword>
<proteinExistence type="predicted"/>